<dbReference type="Proteomes" id="UP000028924">
    <property type="component" value="Unassembled WGS sequence"/>
</dbReference>
<keyword evidence="3" id="KW-1185">Reference proteome</keyword>
<evidence type="ECO:0000256" key="1">
    <source>
        <dbReference type="SAM" id="MobiDB-lite"/>
    </source>
</evidence>
<dbReference type="GeneID" id="23612225"/>
<organism evidence="2 3">
    <name type="scientific">Auxenochlorella protothecoides</name>
    <name type="common">Green microalga</name>
    <name type="synonym">Chlorella protothecoides</name>
    <dbReference type="NCBI Taxonomy" id="3075"/>
    <lineage>
        <taxon>Eukaryota</taxon>
        <taxon>Viridiplantae</taxon>
        <taxon>Chlorophyta</taxon>
        <taxon>core chlorophytes</taxon>
        <taxon>Trebouxiophyceae</taxon>
        <taxon>Chlorellales</taxon>
        <taxon>Chlorellaceae</taxon>
        <taxon>Auxenochlorella</taxon>
    </lineage>
</organism>
<proteinExistence type="predicted"/>
<dbReference type="RefSeq" id="XP_011395955.1">
    <property type="nucleotide sequence ID" value="XM_011397653.1"/>
</dbReference>
<evidence type="ECO:0000313" key="3">
    <source>
        <dbReference type="Proteomes" id="UP000028924"/>
    </source>
</evidence>
<dbReference type="KEGG" id="apro:F751_0834"/>
<gene>
    <name evidence="2" type="ORF">F751_0834</name>
</gene>
<sequence>MLHACRQEELGVGGMPPEPPHTAPRRDLLIHGCREVEVDNSGQGTPLPHSWNVIMLSLGAAASGRRVRF</sequence>
<dbReference type="AlphaFoldDB" id="A0A087SBI1"/>
<dbReference type="EMBL" id="KL662087">
    <property type="protein sequence ID" value="KFM23085.1"/>
    <property type="molecule type" value="Genomic_DNA"/>
</dbReference>
<name>A0A087SBI1_AUXPR</name>
<protein>
    <submittedName>
        <fullName evidence="2">Uncharacterized protein</fullName>
    </submittedName>
</protein>
<accession>A0A087SBI1</accession>
<reference evidence="2 3" key="1">
    <citation type="journal article" date="2014" name="BMC Genomics">
        <title>Oil accumulation mechanisms of the oleaginous microalga Chlorella protothecoides revealed through its genome, transcriptomes, and proteomes.</title>
        <authorList>
            <person name="Gao C."/>
            <person name="Wang Y."/>
            <person name="Shen Y."/>
            <person name="Yan D."/>
            <person name="He X."/>
            <person name="Dai J."/>
            <person name="Wu Q."/>
        </authorList>
    </citation>
    <scope>NUCLEOTIDE SEQUENCE [LARGE SCALE GENOMIC DNA]</scope>
    <source>
        <strain evidence="2 3">0710</strain>
    </source>
</reference>
<feature type="region of interest" description="Disordered" evidence="1">
    <location>
        <begin position="1"/>
        <end position="25"/>
    </location>
</feature>
<evidence type="ECO:0000313" key="2">
    <source>
        <dbReference type="EMBL" id="KFM23085.1"/>
    </source>
</evidence>